<dbReference type="InParanoid" id="D3BM04"/>
<comment type="similarity">
    <text evidence="1 2">Belongs to the NAC-beta family.</text>
</comment>
<protein>
    <recommendedName>
        <fullName evidence="2">Nascent polypeptide-associated complex subunit beta</fullName>
    </recommendedName>
</protein>
<evidence type="ECO:0000313" key="5">
    <source>
        <dbReference type="Proteomes" id="UP000001396"/>
    </source>
</evidence>
<organism evidence="4 5">
    <name type="scientific">Heterostelium pallidum (strain ATCC 26659 / Pp 5 / PN500)</name>
    <name type="common">Cellular slime mold</name>
    <name type="synonym">Polysphondylium pallidum</name>
    <dbReference type="NCBI Taxonomy" id="670386"/>
    <lineage>
        <taxon>Eukaryota</taxon>
        <taxon>Amoebozoa</taxon>
        <taxon>Evosea</taxon>
        <taxon>Eumycetozoa</taxon>
        <taxon>Dictyostelia</taxon>
        <taxon>Acytosteliales</taxon>
        <taxon>Acytosteliaceae</taxon>
        <taxon>Heterostelium</taxon>
    </lineage>
</organism>
<keyword evidence="2" id="KW-0805">Transcription regulation</keyword>
<dbReference type="PANTHER" id="PTHR10351">
    <property type="entry name" value="TRANSCRIPTION FACTOR BTF3 FAMILY MEMBER"/>
    <property type="match status" value="1"/>
</dbReference>
<dbReference type="FunFam" id="2.20.70.30:FF:000001">
    <property type="entry name" value="Transcription factor BTF3 homolog"/>
    <property type="match status" value="1"/>
</dbReference>
<reference evidence="4 5" key="1">
    <citation type="journal article" date="2011" name="Genome Res.">
        <title>Phylogeny-wide analysis of social amoeba genomes highlights ancient origins for complex intercellular communication.</title>
        <authorList>
            <person name="Heidel A.J."/>
            <person name="Lawal H.M."/>
            <person name="Felder M."/>
            <person name="Schilde C."/>
            <person name="Helps N.R."/>
            <person name="Tunggal B."/>
            <person name="Rivero F."/>
            <person name="John U."/>
            <person name="Schleicher M."/>
            <person name="Eichinger L."/>
            <person name="Platzer M."/>
            <person name="Noegel A.A."/>
            <person name="Schaap P."/>
            <person name="Gloeckner G."/>
        </authorList>
    </citation>
    <scope>NUCLEOTIDE SEQUENCE [LARGE SCALE GENOMIC DNA]</scope>
    <source>
        <strain evidence="5">ATCC 26659 / Pp 5 / PN500</strain>
    </source>
</reference>
<sequence length="148" mass="16233">MAMDVNIEKLNKLAEKVRTGGPGSVRRKKQVVHNKAGGVDNRQLQAKLQSLGVRPIQGIEEVNLFKTDGTIIHFDNPHVQTAQKTFVVSGTAQNKTLQELLPGIISHLGADNIENLKKIAEQFQVRGDNKADDDVPTLVDNFETAAQN</sequence>
<accession>D3BM04</accession>
<proteinExistence type="inferred from homology"/>
<dbReference type="EMBL" id="ADBJ01000042">
    <property type="protein sequence ID" value="EFA77605.1"/>
    <property type="molecule type" value="Genomic_DNA"/>
</dbReference>
<name>D3BM04_HETP5</name>
<dbReference type="Pfam" id="PF01849">
    <property type="entry name" value="NAC"/>
    <property type="match status" value="1"/>
</dbReference>
<dbReference type="SMART" id="SM01407">
    <property type="entry name" value="NAC"/>
    <property type="match status" value="1"/>
</dbReference>
<keyword evidence="2" id="KW-0804">Transcription</keyword>
<gene>
    <name evidence="4" type="primary">nacB</name>
    <name evidence="4" type="ORF">PPL_12211</name>
</gene>
<keyword evidence="5" id="KW-1185">Reference proteome</keyword>
<evidence type="ECO:0000259" key="3">
    <source>
        <dbReference type="PROSITE" id="PS51151"/>
    </source>
</evidence>
<feature type="domain" description="NAC-A/B" evidence="3">
    <location>
        <begin position="38"/>
        <end position="101"/>
    </location>
</feature>
<evidence type="ECO:0000313" key="4">
    <source>
        <dbReference type="EMBL" id="EFA77605.1"/>
    </source>
</evidence>
<dbReference type="InterPro" id="IPR038187">
    <property type="entry name" value="NAC_A/B_dom_sf"/>
</dbReference>
<dbReference type="STRING" id="670386.D3BM04"/>
<dbReference type="RefSeq" id="XP_020429733.1">
    <property type="nucleotide sequence ID" value="XM_020582952.1"/>
</dbReference>
<dbReference type="Proteomes" id="UP000001396">
    <property type="component" value="Unassembled WGS sequence"/>
</dbReference>
<comment type="caution">
    <text evidence="4">The sequence shown here is derived from an EMBL/GenBank/DDBJ whole genome shotgun (WGS) entry which is preliminary data.</text>
</comment>
<dbReference type="InterPro" id="IPR039370">
    <property type="entry name" value="BTF3"/>
</dbReference>
<dbReference type="CDD" id="cd22055">
    <property type="entry name" value="NAC_BTF3"/>
    <property type="match status" value="1"/>
</dbReference>
<dbReference type="AlphaFoldDB" id="D3BM04"/>
<dbReference type="FunCoup" id="D3BM04">
    <property type="interactions" value="925"/>
</dbReference>
<dbReference type="GeneID" id="31367678"/>
<dbReference type="OMA" id="RMQQSVR"/>
<dbReference type="PROSITE" id="PS51151">
    <property type="entry name" value="NAC_AB"/>
    <property type="match status" value="1"/>
</dbReference>
<dbReference type="Gene3D" id="2.20.70.30">
    <property type="entry name" value="Nascent polypeptide-associated complex domain"/>
    <property type="match status" value="1"/>
</dbReference>
<dbReference type="InterPro" id="IPR002715">
    <property type="entry name" value="Nas_poly-pep-assoc_cplx_dom"/>
</dbReference>
<evidence type="ECO:0000256" key="2">
    <source>
        <dbReference type="RuleBase" id="RU361272"/>
    </source>
</evidence>
<comment type="subunit">
    <text evidence="2">Part of the nascent polypeptide-associated complex (NAC).</text>
</comment>
<evidence type="ECO:0000256" key="1">
    <source>
        <dbReference type="ARBA" id="ARBA00005296"/>
    </source>
</evidence>